<proteinExistence type="predicted"/>
<comment type="caution">
    <text evidence="3">The sequence shown here is derived from an EMBL/GenBank/DDBJ whole genome shotgun (WGS) entry which is preliminary data.</text>
</comment>
<keyword evidence="4" id="KW-1185">Reference proteome</keyword>
<dbReference type="Pfam" id="PF12770">
    <property type="entry name" value="CHAT"/>
    <property type="match status" value="1"/>
</dbReference>
<dbReference type="EMBL" id="JBFXLS010000025">
    <property type="protein sequence ID" value="KAL2827349.1"/>
    <property type="molecule type" value="Genomic_DNA"/>
</dbReference>
<sequence>MNSSTNNNSPLAAHLGREGRALLQEYHETGETHYLHESVNVARQALDNALPNERAIYLNDLGYRLRERFEACRNTDDISEAVELVEQSSQIISDRSLRAIVLNNLATFLSDRFEWSQDTDDLERGITAANHALGLSSSNVGFQAECKNTLCLIYGYRYSKLGIMEDLETATRMAQEAVEMTDQDDENLAMFVGNLGICYERRFKRLGHPSDIEKAVNYARITVDSTNADNPSEDTDNPTERSLYLKNLSNALGRRFAITDNIQDLEDAIDCGIEAANLIPDHPRWPELLHNVSLLLEDRFMRLGDIADLDEGMELEKEAVSGIARIARDDPRLLTHWDQLGVFYARKFDLGDEMSDLDRSRELAQRTLDASFDDNSPDTVRFKWHLALVLNRRFERLGEVADLDRAILLGTETLKSVAQNDPRRIDLLLDISDFQHAKYLKSGLMEHFELAMTLTQEAMKTEVLNTCDRPLHLCTISRRLTERYTFTRSEDDIQRSIEIAQKAVGLVPAEHPQSPYCLWSLSLALETRYRVQGSLSDIERSIQASQNALAAVSLGRLDRFEMLYSLSVQLTHRYEQLGALVDLEEAIHLMKESKENTPNNYFGRVACLKTLSDQLGYLFERSNDMLTLTEAISVSNEALELYTDEDITKVSILNSLGLLLRSRFGVTGSQHDIKAAIDVQREALRVIPEEDPERSIALYNVGVSLADLFRHSGEPQYLIEATVIGWEAVNASHEGHPNHAMYLNAVGMLFLEYSDHTGNILAEGRTPAGLFTEALRHENSPPLDRIKAGQNAFHSYVVNGDWNGANSVARDVVKLFPLLVPRWMSRADQQHLLKNISHFTSLAASAALQSNGSPISALDILEAGRGVIAGLTIDLKTDISILQELDPTLYREYTQLRQRILLPIASSLSRATETTQPILTPKGRRKSRSHPPRIATTGPKRAEDLKTLEELEDRIRAIPGFEHFLERQSEQDYISLADRGPIVAFNVTEHRSDAIIITSTKMTSIRLEKLHFLDLKVHVPKVIGKNQLSKGRPSTRKQRNQELQTILHWLWDTAVLPVLTELHFIHDHHDHSDTPLPRIWWVASGYMGLFPMHAAGDGKGTVAMDYVISSYIPTLQVLKFSRMRQAQRPFDSILKMLIIPAPEKAGQQDLNTKAEIQSIKEGLKDMASYTILDRASRVDVLQELPSSHLIHFSCHGESNTTDPSDSALVLAPTAAVNDAYSYLTVKDLAAINHDKAQLAYLSACSTAENSSDDLLDEVIHIASAFQLIGFPHVIGTLWEISDRAAVEVSRLFYEDLGRRIATGCDLDRSIAYVLHEALQQYKSTKRVIQTNDVLSWAPFIYMGA</sequence>
<accession>A0ABR4IHV5</accession>
<feature type="region of interest" description="Disordered" evidence="1">
    <location>
        <begin position="912"/>
        <end position="941"/>
    </location>
</feature>
<reference evidence="3 4" key="1">
    <citation type="submission" date="2024-07" db="EMBL/GenBank/DDBJ databases">
        <title>Section-level genome sequencing and comparative genomics of Aspergillus sections Usti and Cavernicolus.</title>
        <authorList>
            <consortium name="Lawrence Berkeley National Laboratory"/>
            <person name="Nybo J.L."/>
            <person name="Vesth T.C."/>
            <person name="Theobald S."/>
            <person name="Frisvad J.C."/>
            <person name="Larsen T.O."/>
            <person name="Kjaerboelling I."/>
            <person name="Rothschild-Mancinelli K."/>
            <person name="Lyhne E.K."/>
            <person name="Kogle M.E."/>
            <person name="Barry K."/>
            <person name="Clum A."/>
            <person name="Na H."/>
            <person name="Ledsgaard L."/>
            <person name="Lin J."/>
            <person name="Lipzen A."/>
            <person name="Kuo A."/>
            <person name="Riley R."/>
            <person name="Mondo S."/>
            <person name="LaButti K."/>
            <person name="Haridas S."/>
            <person name="Pangalinan J."/>
            <person name="Salamov A.A."/>
            <person name="Simmons B.A."/>
            <person name="Magnuson J.K."/>
            <person name="Chen J."/>
            <person name="Drula E."/>
            <person name="Henrissat B."/>
            <person name="Wiebenga A."/>
            <person name="Lubbers R.J."/>
            <person name="Gomes A.C."/>
            <person name="Makela M.R."/>
            <person name="Stajich J."/>
            <person name="Grigoriev I.V."/>
            <person name="Mortensen U.H."/>
            <person name="De vries R.P."/>
            <person name="Baker S.E."/>
            <person name="Andersen M.R."/>
        </authorList>
    </citation>
    <scope>NUCLEOTIDE SEQUENCE [LARGE SCALE GENOMIC DNA]</scope>
    <source>
        <strain evidence="3 4">CBS 600.67</strain>
    </source>
</reference>
<evidence type="ECO:0000256" key="1">
    <source>
        <dbReference type="SAM" id="MobiDB-lite"/>
    </source>
</evidence>
<evidence type="ECO:0000313" key="4">
    <source>
        <dbReference type="Proteomes" id="UP001610335"/>
    </source>
</evidence>
<gene>
    <name evidence="3" type="ORF">BDW59DRAFT_144150</name>
</gene>
<dbReference type="Gene3D" id="1.25.40.10">
    <property type="entry name" value="Tetratricopeptide repeat domain"/>
    <property type="match status" value="3"/>
</dbReference>
<evidence type="ECO:0000259" key="2">
    <source>
        <dbReference type="Pfam" id="PF12770"/>
    </source>
</evidence>
<name>A0ABR4IHV5_9EURO</name>
<feature type="domain" description="CHAT" evidence="2">
    <location>
        <begin position="1046"/>
        <end position="1344"/>
    </location>
</feature>
<protein>
    <submittedName>
        <fullName evidence="3">CHAT domain-containing protein</fullName>
    </submittedName>
</protein>
<dbReference type="InterPro" id="IPR011990">
    <property type="entry name" value="TPR-like_helical_dom_sf"/>
</dbReference>
<feature type="compositionally biased region" description="Basic residues" evidence="1">
    <location>
        <begin position="922"/>
        <end position="931"/>
    </location>
</feature>
<organism evidence="3 4">
    <name type="scientific">Aspergillus cavernicola</name>
    <dbReference type="NCBI Taxonomy" id="176166"/>
    <lineage>
        <taxon>Eukaryota</taxon>
        <taxon>Fungi</taxon>
        <taxon>Dikarya</taxon>
        <taxon>Ascomycota</taxon>
        <taxon>Pezizomycotina</taxon>
        <taxon>Eurotiomycetes</taxon>
        <taxon>Eurotiomycetidae</taxon>
        <taxon>Eurotiales</taxon>
        <taxon>Aspergillaceae</taxon>
        <taxon>Aspergillus</taxon>
        <taxon>Aspergillus subgen. Nidulantes</taxon>
    </lineage>
</organism>
<dbReference type="Proteomes" id="UP001610335">
    <property type="component" value="Unassembled WGS sequence"/>
</dbReference>
<evidence type="ECO:0000313" key="3">
    <source>
        <dbReference type="EMBL" id="KAL2827349.1"/>
    </source>
</evidence>
<dbReference type="PANTHER" id="PTHR19959:SF119">
    <property type="entry name" value="FUNGAL LIPASE-LIKE DOMAIN-CONTAINING PROTEIN"/>
    <property type="match status" value="1"/>
</dbReference>
<dbReference type="InterPro" id="IPR024983">
    <property type="entry name" value="CHAT_dom"/>
</dbReference>
<dbReference type="PANTHER" id="PTHR19959">
    <property type="entry name" value="KINESIN LIGHT CHAIN"/>
    <property type="match status" value="1"/>
</dbReference>